<feature type="domain" description="Receptor ligand binding region" evidence="11">
    <location>
        <begin position="83"/>
        <end position="255"/>
    </location>
</feature>
<dbReference type="EMBL" id="MPUH01000628">
    <property type="protein sequence ID" value="OMJ76504.1"/>
    <property type="molecule type" value="Genomic_DNA"/>
</dbReference>
<dbReference type="PANTHER" id="PTHR10519">
    <property type="entry name" value="GABA-B RECEPTOR"/>
    <property type="match status" value="1"/>
</dbReference>
<evidence type="ECO:0000256" key="2">
    <source>
        <dbReference type="ARBA" id="ARBA00022692"/>
    </source>
</evidence>
<evidence type="ECO:0000256" key="6">
    <source>
        <dbReference type="ARBA" id="ARBA00023170"/>
    </source>
</evidence>
<evidence type="ECO:0000313" key="12">
    <source>
        <dbReference type="EMBL" id="OMJ76504.1"/>
    </source>
</evidence>
<evidence type="ECO:0000313" key="13">
    <source>
        <dbReference type="Proteomes" id="UP000187209"/>
    </source>
</evidence>
<keyword evidence="13" id="KW-1185">Reference proteome</keyword>
<dbReference type="InterPro" id="IPR002455">
    <property type="entry name" value="GPCR3_GABA-B"/>
</dbReference>
<feature type="region of interest" description="Disordered" evidence="9">
    <location>
        <begin position="1206"/>
        <end position="1230"/>
    </location>
</feature>
<evidence type="ECO:0000259" key="11">
    <source>
        <dbReference type="Pfam" id="PF01094"/>
    </source>
</evidence>
<sequence>MISFLLLTVICNAEIRIGLLTSPFTSQKLKKELNSNLQEILIHIETALNLQEIIRIIWIDADLLTENDESVWKIPSIFIDDDVIIFLDAANSVRYSSFLANQALKSNLLHIVISRPINTLEDETNYPNTLYVETSFLSQADAFNGLINKFSWRNIGIIQDKQVNNCQMSRKLKSLMKNPIEVKDQIIFDIDDTLEDDSISYRLQSTTRESGARVILIMSSPNIAVQVLRSADESLMGGVGYAWILNSEAMKHIGETLKNSNAGVSAESYGVLKSGALGLLATDAIYEIEEPLSTYLSIITLICQGYLAIENPSGPDLFNYITSNPETPTLAFPLKFTSNGLKKPSYDLYNIVNFAEIKVGSWDPDTSDFTFNENFEILWPGFTTIIPNDTIPIVQLGLLYPAHDNEGNILKIGSDIKNGFSLAIDEINSDLTILNGYQIQAIYTDTFLFPSLASANLRSLDSFNILGFIGPHSLELCKAYLDSENIKFDIKPMITYSASSITLTSYNTYGNLLQIIQPDSLQAVALTLFIQLQEWKRIGVIYTNDEFGIGVYQSFLANLGTLEVSIANLETYRVIDYSVNTNGKLSSKTKKSVKDAVDEIVRKQIKIIVYLGNPKVGPEIARIGYNRELHGNEYAWIGTIWLTEEVLLDIDENYKQYKNDIYKVIEGAIGLNYCKAQGDKGKSFESAYKARYNEEYSTSSMLAYDAVYTYASVLSGMISRGDDYNNGKVLTNNLRSADLTGASGKIKFSEGSNGRSAYGYDIINFQNNFLVSVLEYDPFDPNIFINLANRTIVWGGGSSNPPSDSWPNKYDCPFAEHMSTISFKGVGIIITIGSFLFFMTLGLSYYSYKKWKQIEINEIKTTTSRSWKDTLVQLQIAVEFFQFVAIAPNFSSLQRVIQAASNVFMLDAIKVASSNKSDYWILLSAICGLSYLWFLLVLLTMLKGEDWLKSISFCKRIVSILDSVFLPSYGNTFFLPALALLLDMFVCDHKAQGHDYVWRDCYTKCWEGKHNFFIVTSTLAIILYEPIAAYSRPLWQNSTTGLNLKMQPFFLLLKTCVQILLIAIGKSLQSISPLAHGIVFTLLISAYSIIIYKLKPFNYNRCNLWQFSSILAVVYISFLATLSYTGDPEYIGWFIALVVGWALIIGISLFIQRKYMPNLLIPPGGRPKNKIYDVIAIKEKNNEESNTNNFTSFKVVDKTLIRIENIAPDNSEENSQGPEDENVFSQSEPV</sequence>
<comment type="subcellular location">
    <subcellularLocation>
        <location evidence="1">Membrane</location>
    </subcellularLocation>
</comment>
<dbReference type="SUPFAM" id="SSF53822">
    <property type="entry name" value="Periplasmic binding protein-like I"/>
    <property type="match status" value="2"/>
</dbReference>
<keyword evidence="6" id="KW-0675">Receptor</keyword>
<dbReference type="Gene3D" id="3.40.50.2300">
    <property type="match status" value="3"/>
</dbReference>
<dbReference type="GO" id="GO:0038039">
    <property type="term" value="C:G protein-coupled receptor heterodimeric complex"/>
    <property type="evidence" value="ECO:0007669"/>
    <property type="project" value="TreeGrafter"/>
</dbReference>
<name>A0A1R2BIF4_9CILI</name>
<keyword evidence="3 10" id="KW-1133">Transmembrane helix</keyword>
<feature type="compositionally biased region" description="Polar residues" evidence="9">
    <location>
        <begin position="1213"/>
        <end position="1230"/>
    </location>
</feature>
<comment type="caution">
    <text evidence="12">The sequence shown here is derived from an EMBL/GenBank/DDBJ whole genome shotgun (WGS) entry which is preliminary data.</text>
</comment>
<reference evidence="12 13" key="1">
    <citation type="submission" date="2016-11" db="EMBL/GenBank/DDBJ databases">
        <title>The macronuclear genome of Stentor coeruleus: a giant cell with tiny introns.</title>
        <authorList>
            <person name="Slabodnick M."/>
            <person name="Ruby J.G."/>
            <person name="Reiff S.B."/>
            <person name="Swart E.C."/>
            <person name="Gosai S."/>
            <person name="Prabakaran S."/>
            <person name="Witkowska E."/>
            <person name="Larue G.E."/>
            <person name="Fisher S."/>
            <person name="Freeman R.M."/>
            <person name="Gunawardena J."/>
            <person name="Chu W."/>
            <person name="Stover N.A."/>
            <person name="Gregory B.D."/>
            <person name="Nowacki M."/>
            <person name="Derisi J."/>
            <person name="Roy S.W."/>
            <person name="Marshall W.F."/>
            <person name="Sood P."/>
        </authorList>
    </citation>
    <scope>NUCLEOTIDE SEQUENCE [LARGE SCALE GENOMIC DNA]</scope>
    <source>
        <strain evidence="12">WM001</strain>
    </source>
</reference>
<feature type="transmembrane region" description="Helical" evidence="10">
    <location>
        <begin position="826"/>
        <end position="846"/>
    </location>
</feature>
<dbReference type="OrthoDB" id="5597995at2759"/>
<dbReference type="InterPro" id="IPR028082">
    <property type="entry name" value="Peripla_BP_I"/>
</dbReference>
<dbReference type="InterPro" id="IPR001828">
    <property type="entry name" value="ANF_lig-bd_rcpt"/>
</dbReference>
<feature type="transmembrane region" description="Helical" evidence="10">
    <location>
        <begin position="1074"/>
        <end position="1092"/>
    </location>
</feature>
<feature type="transmembrane region" description="Helical" evidence="10">
    <location>
        <begin position="919"/>
        <end position="942"/>
    </location>
</feature>
<dbReference type="Proteomes" id="UP000187209">
    <property type="component" value="Unassembled WGS sequence"/>
</dbReference>
<protein>
    <recommendedName>
        <fullName evidence="11">Receptor ligand binding region domain-containing protein</fullName>
    </recommendedName>
</protein>
<keyword evidence="7" id="KW-0325">Glycoprotein</keyword>
<evidence type="ECO:0000256" key="8">
    <source>
        <dbReference type="ARBA" id="ARBA00023224"/>
    </source>
</evidence>
<feature type="transmembrane region" description="Helical" evidence="10">
    <location>
        <begin position="1130"/>
        <end position="1151"/>
    </location>
</feature>
<dbReference type="GO" id="GO:0004965">
    <property type="term" value="F:G protein-coupled GABA receptor activity"/>
    <property type="evidence" value="ECO:0007669"/>
    <property type="project" value="InterPro"/>
</dbReference>
<feature type="transmembrane region" description="Helical" evidence="10">
    <location>
        <begin position="1104"/>
        <end position="1124"/>
    </location>
</feature>
<dbReference type="PANTHER" id="PTHR10519:SF20">
    <property type="entry name" value="G-PROTEIN COUPLED RECEPTOR 156-RELATED"/>
    <property type="match status" value="1"/>
</dbReference>
<dbReference type="Pfam" id="PF01094">
    <property type="entry name" value="ANF_receptor"/>
    <property type="match status" value="2"/>
</dbReference>
<gene>
    <name evidence="12" type="ORF">SteCoe_24126</name>
</gene>
<evidence type="ECO:0000256" key="7">
    <source>
        <dbReference type="ARBA" id="ARBA00023180"/>
    </source>
</evidence>
<evidence type="ECO:0000256" key="10">
    <source>
        <dbReference type="SAM" id="Phobius"/>
    </source>
</evidence>
<feature type="domain" description="Receptor ligand binding region" evidence="11">
    <location>
        <begin position="418"/>
        <end position="767"/>
    </location>
</feature>
<accession>A0A1R2BIF4</accession>
<organism evidence="12 13">
    <name type="scientific">Stentor coeruleus</name>
    <dbReference type="NCBI Taxonomy" id="5963"/>
    <lineage>
        <taxon>Eukaryota</taxon>
        <taxon>Sar</taxon>
        <taxon>Alveolata</taxon>
        <taxon>Ciliophora</taxon>
        <taxon>Postciliodesmatophora</taxon>
        <taxon>Heterotrichea</taxon>
        <taxon>Heterotrichida</taxon>
        <taxon>Stentoridae</taxon>
        <taxon>Stentor</taxon>
    </lineage>
</organism>
<keyword evidence="4" id="KW-0297">G-protein coupled receptor</keyword>
<dbReference type="AlphaFoldDB" id="A0A1R2BIF4"/>
<feature type="transmembrane region" description="Helical" evidence="10">
    <location>
        <begin position="1012"/>
        <end position="1030"/>
    </location>
</feature>
<evidence type="ECO:0000256" key="5">
    <source>
        <dbReference type="ARBA" id="ARBA00023136"/>
    </source>
</evidence>
<evidence type="ECO:0000256" key="3">
    <source>
        <dbReference type="ARBA" id="ARBA00022989"/>
    </source>
</evidence>
<keyword evidence="5 10" id="KW-0472">Membrane</keyword>
<proteinExistence type="predicted"/>
<keyword evidence="2 10" id="KW-0812">Transmembrane</keyword>
<evidence type="ECO:0000256" key="4">
    <source>
        <dbReference type="ARBA" id="ARBA00023040"/>
    </source>
</evidence>
<evidence type="ECO:0000256" key="9">
    <source>
        <dbReference type="SAM" id="MobiDB-lite"/>
    </source>
</evidence>
<evidence type="ECO:0000256" key="1">
    <source>
        <dbReference type="ARBA" id="ARBA00004370"/>
    </source>
</evidence>
<keyword evidence="8" id="KW-0807">Transducer</keyword>
<dbReference type="GO" id="GO:0007214">
    <property type="term" value="P:gamma-aminobutyric acid signaling pathway"/>
    <property type="evidence" value="ECO:0007669"/>
    <property type="project" value="TreeGrafter"/>
</dbReference>